<dbReference type="AlphaFoldDB" id="A0AAV1U178"/>
<proteinExistence type="predicted"/>
<accession>A0AAV1U178</accession>
<gene>
    <name evidence="1" type="ORF">PM001_LOCUS12692</name>
</gene>
<dbReference type="EMBL" id="CAKLBY020000111">
    <property type="protein sequence ID" value="CAK7927542.1"/>
    <property type="molecule type" value="Genomic_DNA"/>
</dbReference>
<comment type="caution">
    <text evidence="1">The sequence shown here is derived from an EMBL/GenBank/DDBJ whole genome shotgun (WGS) entry which is preliminary data.</text>
</comment>
<organism evidence="1 2">
    <name type="scientific">Peronospora matthiolae</name>
    <dbReference type="NCBI Taxonomy" id="2874970"/>
    <lineage>
        <taxon>Eukaryota</taxon>
        <taxon>Sar</taxon>
        <taxon>Stramenopiles</taxon>
        <taxon>Oomycota</taxon>
        <taxon>Peronosporomycetes</taxon>
        <taxon>Peronosporales</taxon>
        <taxon>Peronosporaceae</taxon>
        <taxon>Peronospora</taxon>
    </lineage>
</organism>
<evidence type="ECO:0000313" key="2">
    <source>
        <dbReference type="Proteomes" id="UP001162060"/>
    </source>
</evidence>
<protein>
    <submittedName>
        <fullName evidence="1">Uncharacterized protein</fullName>
    </submittedName>
</protein>
<dbReference type="Proteomes" id="UP001162060">
    <property type="component" value="Unassembled WGS sequence"/>
</dbReference>
<reference evidence="1" key="1">
    <citation type="submission" date="2024-01" db="EMBL/GenBank/DDBJ databases">
        <authorList>
            <person name="Webb A."/>
        </authorList>
    </citation>
    <scope>NUCLEOTIDE SEQUENCE</scope>
    <source>
        <strain evidence="1">Pm1</strain>
    </source>
</reference>
<evidence type="ECO:0000313" key="1">
    <source>
        <dbReference type="EMBL" id="CAK7927542.1"/>
    </source>
</evidence>
<name>A0AAV1U178_9STRA</name>
<sequence>MDTVRGRHDDALKSIKRALLLRSGGQTDRVELCVNQTVRGLAGPGSRPALHLFNHSRKIVAVVNLAVAVEDKQLKMLEFLLLRVWLHRSASTVSRDT</sequence>